<sequence length="394" mass="36633">MGKHSKTRRSYVKLAALPVALAGILPHTPVADAAPQVMAAPGTTRPAPAPLIQAAPAVNAAVQPLTQYAPQAAPATIVVDNRPIVVENKIVQETSPGLLVLDPAAAAKLDPATIVRVFGDNIKESDIPVLAEAAAKSAAAGIALGLPVAGLTTVGGAVVGGATGAAAGTAAGAATGAALGTAGGAIAGGIAGGAAGGTILGIAGTVVATPVGAVAVPALPVIPGVAAGTVAAGIGVLGGGVLGAVAGGALGAPIGAASGGVIGAGVGGTTGALAGGAVGAGVGGTGAAALGTAVGVATTPAAQDAGKRILGDVVWDLENNTRIRNGYDGLVGEKPGGNVGGRTLNEVIGGAPGNPAAQVNQAIEQGRNQVDQALSNLDASTPGVHIPSLGELGI</sequence>
<dbReference type="Proteomes" id="UP001139336">
    <property type="component" value="Unassembled WGS sequence"/>
</dbReference>
<evidence type="ECO:0000313" key="3">
    <source>
        <dbReference type="Proteomes" id="UP001139336"/>
    </source>
</evidence>
<comment type="caution">
    <text evidence="2">The sequence shown here is derived from an EMBL/GenBank/DDBJ whole genome shotgun (WGS) entry which is preliminary data.</text>
</comment>
<dbReference type="AlphaFoldDB" id="A0A9X1QQ27"/>
<name>A0A9X1QQ27_9CORY</name>
<reference evidence="2" key="1">
    <citation type="submission" date="2022-01" db="EMBL/GenBank/DDBJ databases">
        <title>Corynebacterium sp. nov isolated from isolated from the feces of the greater white-fronted geese (Anser albifrons) at Poyang Lake, PR China.</title>
        <authorList>
            <person name="Liu Q."/>
        </authorList>
    </citation>
    <scope>NUCLEOTIDE SEQUENCE</scope>
    <source>
        <strain evidence="2">JCM 32435</strain>
    </source>
</reference>
<dbReference type="InterPro" id="IPR006311">
    <property type="entry name" value="TAT_signal"/>
</dbReference>
<evidence type="ECO:0000256" key="1">
    <source>
        <dbReference type="SAM" id="SignalP"/>
    </source>
</evidence>
<protein>
    <submittedName>
        <fullName evidence="2">Uncharacterized protein</fullName>
    </submittedName>
</protein>
<organism evidence="2 3">
    <name type="scientific">Corynebacterium uropygiale</name>
    <dbReference type="NCBI Taxonomy" id="1775911"/>
    <lineage>
        <taxon>Bacteria</taxon>
        <taxon>Bacillati</taxon>
        <taxon>Actinomycetota</taxon>
        <taxon>Actinomycetes</taxon>
        <taxon>Mycobacteriales</taxon>
        <taxon>Corynebacteriaceae</taxon>
        <taxon>Corynebacterium</taxon>
    </lineage>
</organism>
<dbReference type="EMBL" id="JAKGSI010000001">
    <property type="protein sequence ID" value="MCF4006115.1"/>
    <property type="molecule type" value="Genomic_DNA"/>
</dbReference>
<feature type="signal peptide" evidence="1">
    <location>
        <begin position="1"/>
        <end position="33"/>
    </location>
</feature>
<keyword evidence="3" id="KW-1185">Reference proteome</keyword>
<gene>
    <name evidence="2" type="ORF">L1O03_02845</name>
</gene>
<keyword evidence="1" id="KW-0732">Signal</keyword>
<dbReference type="PROSITE" id="PS51318">
    <property type="entry name" value="TAT"/>
    <property type="match status" value="1"/>
</dbReference>
<evidence type="ECO:0000313" key="2">
    <source>
        <dbReference type="EMBL" id="MCF4006115.1"/>
    </source>
</evidence>
<dbReference type="RefSeq" id="WP_236117890.1">
    <property type="nucleotide sequence ID" value="NZ_JAKGSI010000001.1"/>
</dbReference>
<feature type="chain" id="PRO_5040807788" evidence="1">
    <location>
        <begin position="34"/>
        <end position="394"/>
    </location>
</feature>
<proteinExistence type="predicted"/>
<accession>A0A9X1QQ27</accession>